<dbReference type="PROSITE" id="PS51294">
    <property type="entry name" value="HTH_MYB"/>
    <property type="match status" value="1"/>
</dbReference>
<evidence type="ECO:0000313" key="7">
    <source>
        <dbReference type="Proteomes" id="UP000288805"/>
    </source>
</evidence>
<name>A0A438FEI5_VITVI</name>
<comment type="caution">
    <text evidence="6">The sequence shown here is derived from an EMBL/GenBank/DDBJ whole genome shotgun (WGS) entry which is preliminary data.</text>
</comment>
<dbReference type="InterPro" id="IPR015495">
    <property type="entry name" value="Myb_TF_plants"/>
</dbReference>
<dbReference type="Pfam" id="PF00249">
    <property type="entry name" value="Myb_DNA-binding"/>
    <property type="match status" value="1"/>
</dbReference>
<dbReference type="GO" id="GO:0005634">
    <property type="term" value="C:nucleus"/>
    <property type="evidence" value="ECO:0007669"/>
    <property type="project" value="UniProtKB-SubCell"/>
</dbReference>
<dbReference type="SMART" id="SM00717">
    <property type="entry name" value="SANT"/>
    <property type="match status" value="1"/>
</dbReference>
<organism evidence="6 7">
    <name type="scientific">Vitis vinifera</name>
    <name type="common">Grape</name>
    <dbReference type="NCBI Taxonomy" id="29760"/>
    <lineage>
        <taxon>Eukaryota</taxon>
        <taxon>Viridiplantae</taxon>
        <taxon>Streptophyta</taxon>
        <taxon>Embryophyta</taxon>
        <taxon>Tracheophyta</taxon>
        <taxon>Spermatophyta</taxon>
        <taxon>Magnoliopsida</taxon>
        <taxon>eudicotyledons</taxon>
        <taxon>Gunneridae</taxon>
        <taxon>Pentapetalae</taxon>
        <taxon>rosids</taxon>
        <taxon>Vitales</taxon>
        <taxon>Vitaceae</taxon>
        <taxon>Viteae</taxon>
        <taxon>Vitis</taxon>
    </lineage>
</organism>
<evidence type="ECO:0000256" key="2">
    <source>
        <dbReference type="ARBA" id="ARBA00023125"/>
    </source>
</evidence>
<dbReference type="GO" id="GO:0003677">
    <property type="term" value="F:DNA binding"/>
    <property type="evidence" value="ECO:0007669"/>
    <property type="project" value="UniProtKB-KW"/>
</dbReference>
<reference evidence="6 7" key="1">
    <citation type="journal article" date="2018" name="PLoS Genet.">
        <title>Population sequencing reveals clonal diversity and ancestral inbreeding in the grapevine cultivar Chardonnay.</title>
        <authorList>
            <person name="Roach M.J."/>
            <person name="Johnson D.L."/>
            <person name="Bohlmann J."/>
            <person name="van Vuuren H.J."/>
            <person name="Jones S.J."/>
            <person name="Pretorius I.S."/>
            <person name="Schmidt S.A."/>
            <person name="Borneman A.R."/>
        </authorList>
    </citation>
    <scope>NUCLEOTIDE SEQUENCE [LARGE SCALE GENOMIC DNA]</scope>
    <source>
        <strain evidence="7">cv. Chardonnay</strain>
        <tissue evidence="6">Leaf</tissue>
    </source>
</reference>
<dbReference type="AlphaFoldDB" id="A0A438FEI5"/>
<proteinExistence type="predicted"/>
<dbReference type="SUPFAM" id="SSF46689">
    <property type="entry name" value="Homeodomain-like"/>
    <property type="match status" value="1"/>
</dbReference>
<evidence type="ECO:0000259" key="4">
    <source>
        <dbReference type="PROSITE" id="PS50090"/>
    </source>
</evidence>
<evidence type="ECO:0000256" key="3">
    <source>
        <dbReference type="ARBA" id="ARBA00023242"/>
    </source>
</evidence>
<dbReference type="InterPro" id="IPR001005">
    <property type="entry name" value="SANT/Myb"/>
</dbReference>
<dbReference type="OrthoDB" id="2143914at2759"/>
<keyword evidence="3" id="KW-0539">Nucleus</keyword>
<feature type="domain" description="Myb-like" evidence="4">
    <location>
        <begin position="104"/>
        <end position="156"/>
    </location>
</feature>
<dbReference type="InterPro" id="IPR009057">
    <property type="entry name" value="Homeodomain-like_sf"/>
</dbReference>
<sequence>MIEFRTQTDIKAWVLNEIASVYLLKRIINRRQLSCINFPPKINHYEASSAKHRITITLFLQGLNLLFTACYSTGLRWFLSCSMFDGKFIGLISSIFAGKSMMARPEEQRPRWTEEEDHKLIECKSRNPHLSWPNIAMLAGLERSGKSCRERWNNSLTEDNTITRLQRLYGNRFTRTRQPLLQKPSYLEFLRDDEIIDHSVEGDELESLIAEFGSLIPNVNPNETNFGGDYFEPWISGPVSA</sequence>
<dbReference type="PANTHER" id="PTHR47999:SF124">
    <property type="entry name" value="MYB TRANSCRIPTION FACTOR 42"/>
    <property type="match status" value="1"/>
</dbReference>
<keyword evidence="2" id="KW-0238">DNA-binding</keyword>
<dbReference type="CDD" id="cd00167">
    <property type="entry name" value="SANT"/>
    <property type="match status" value="1"/>
</dbReference>
<protein>
    <submittedName>
        <fullName evidence="6">Uncharacterized protein</fullName>
    </submittedName>
</protein>
<dbReference type="EMBL" id="QGNW01000955">
    <property type="protein sequence ID" value="RVW58394.1"/>
    <property type="molecule type" value="Genomic_DNA"/>
</dbReference>
<evidence type="ECO:0000313" key="6">
    <source>
        <dbReference type="EMBL" id="RVW58394.1"/>
    </source>
</evidence>
<gene>
    <name evidence="6" type="ORF">CK203_113257</name>
</gene>
<evidence type="ECO:0000259" key="5">
    <source>
        <dbReference type="PROSITE" id="PS51294"/>
    </source>
</evidence>
<dbReference type="Proteomes" id="UP000288805">
    <property type="component" value="Unassembled WGS sequence"/>
</dbReference>
<accession>A0A438FEI5</accession>
<dbReference type="InterPro" id="IPR017930">
    <property type="entry name" value="Myb_dom"/>
</dbReference>
<feature type="domain" description="HTH myb-type" evidence="5">
    <location>
        <begin position="104"/>
        <end position="160"/>
    </location>
</feature>
<dbReference type="PROSITE" id="PS50090">
    <property type="entry name" value="MYB_LIKE"/>
    <property type="match status" value="1"/>
</dbReference>
<dbReference type="PANTHER" id="PTHR47999">
    <property type="entry name" value="TRANSCRIPTION FACTOR MYB8-RELATED-RELATED"/>
    <property type="match status" value="1"/>
</dbReference>
<evidence type="ECO:0000256" key="1">
    <source>
        <dbReference type="ARBA" id="ARBA00004123"/>
    </source>
</evidence>
<comment type="subcellular location">
    <subcellularLocation>
        <location evidence="1">Nucleus</location>
    </subcellularLocation>
</comment>
<dbReference type="Gene3D" id="1.10.10.60">
    <property type="entry name" value="Homeodomain-like"/>
    <property type="match status" value="1"/>
</dbReference>